<evidence type="ECO:0000256" key="1">
    <source>
        <dbReference type="ARBA" id="ARBA00004141"/>
    </source>
</evidence>
<dbReference type="EMBL" id="MFGO01000007">
    <property type="protein sequence ID" value="OGF41631.1"/>
    <property type="molecule type" value="Genomic_DNA"/>
</dbReference>
<evidence type="ECO:0000259" key="6">
    <source>
        <dbReference type="Pfam" id="PF04138"/>
    </source>
</evidence>
<accession>A0A1F5TSS9</accession>
<comment type="subcellular location">
    <subcellularLocation>
        <location evidence="1">Membrane</location>
        <topology evidence="1">Multi-pass membrane protein</topology>
    </subcellularLocation>
</comment>
<feature type="transmembrane region" description="Helical" evidence="5">
    <location>
        <begin position="12"/>
        <end position="31"/>
    </location>
</feature>
<keyword evidence="2 5" id="KW-0812">Transmembrane</keyword>
<evidence type="ECO:0000256" key="2">
    <source>
        <dbReference type="ARBA" id="ARBA00022692"/>
    </source>
</evidence>
<keyword evidence="3 5" id="KW-1133">Transmembrane helix</keyword>
<feature type="domain" description="GtrA/DPMS transmembrane" evidence="6">
    <location>
        <begin position="12"/>
        <end position="125"/>
    </location>
</feature>
<feature type="transmembrane region" description="Helical" evidence="5">
    <location>
        <begin position="43"/>
        <end position="63"/>
    </location>
</feature>
<proteinExistence type="predicted"/>
<feature type="transmembrane region" description="Helical" evidence="5">
    <location>
        <begin position="99"/>
        <end position="119"/>
    </location>
</feature>
<dbReference type="InterPro" id="IPR007267">
    <property type="entry name" value="GtrA_DPMS_TM"/>
</dbReference>
<evidence type="ECO:0000313" key="8">
    <source>
        <dbReference type="Proteomes" id="UP000177579"/>
    </source>
</evidence>
<dbReference type="AlphaFoldDB" id="A0A1F5TSS9"/>
<sequence>MQKIKLFQQLFKYGAVTVLSYIVIILGTYFLVEFVSLQPKISYLIIISFVYIVAYFVYSKLVFQKEINKEQISRFTLVMIIFWFLNNVFYKIFLDFFSIQYLIAAIINIMFLGGIRFVVYRNFVFIK</sequence>
<evidence type="ECO:0000256" key="3">
    <source>
        <dbReference type="ARBA" id="ARBA00022989"/>
    </source>
</evidence>
<reference evidence="7 8" key="1">
    <citation type="journal article" date="2016" name="Nat. Commun.">
        <title>Thousands of microbial genomes shed light on interconnected biogeochemical processes in an aquifer system.</title>
        <authorList>
            <person name="Anantharaman K."/>
            <person name="Brown C.T."/>
            <person name="Hug L.A."/>
            <person name="Sharon I."/>
            <person name="Castelle C.J."/>
            <person name="Probst A.J."/>
            <person name="Thomas B.C."/>
            <person name="Singh A."/>
            <person name="Wilkins M.J."/>
            <person name="Karaoz U."/>
            <person name="Brodie E.L."/>
            <person name="Williams K.H."/>
            <person name="Hubbard S.S."/>
            <person name="Banfield J.F."/>
        </authorList>
    </citation>
    <scope>NUCLEOTIDE SEQUENCE [LARGE SCALE GENOMIC DNA]</scope>
</reference>
<evidence type="ECO:0000313" key="7">
    <source>
        <dbReference type="EMBL" id="OGF41631.1"/>
    </source>
</evidence>
<organism evidence="7 8">
    <name type="scientific">Candidatus Falkowbacteria bacterium RIFOXYD2_FULL_34_120</name>
    <dbReference type="NCBI Taxonomy" id="1798007"/>
    <lineage>
        <taxon>Bacteria</taxon>
        <taxon>Candidatus Falkowiibacteriota</taxon>
    </lineage>
</organism>
<protein>
    <recommendedName>
        <fullName evidence="6">GtrA/DPMS transmembrane domain-containing protein</fullName>
    </recommendedName>
</protein>
<keyword evidence="4 5" id="KW-0472">Membrane</keyword>
<name>A0A1F5TSS9_9BACT</name>
<dbReference type="Pfam" id="PF04138">
    <property type="entry name" value="GtrA_DPMS_TM"/>
    <property type="match status" value="1"/>
</dbReference>
<dbReference type="Proteomes" id="UP000177579">
    <property type="component" value="Unassembled WGS sequence"/>
</dbReference>
<gene>
    <name evidence="7" type="ORF">A2531_06345</name>
</gene>
<feature type="transmembrane region" description="Helical" evidence="5">
    <location>
        <begin position="75"/>
        <end position="93"/>
    </location>
</feature>
<evidence type="ECO:0000256" key="5">
    <source>
        <dbReference type="SAM" id="Phobius"/>
    </source>
</evidence>
<dbReference type="GO" id="GO:0016020">
    <property type="term" value="C:membrane"/>
    <property type="evidence" value="ECO:0007669"/>
    <property type="project" value="UniProtKB-SubCell"/>
</dbReference>
<comment type="caution">
    <text evidence="7">The sequence shown here is derived from an EMBL/GenBank/DDBJ whole genome shotgun (WGS) entry which is preliminary data.</text>
</comment>
<evidence type="ECO:0000256" key="4">
    <source>
        <dbReference type="ARBA" id="ARBA00023136"/>
    </source>
</evidence>
<dbReference type="GO" id="GO:0000271">
    <property type="term" value="P:polysaccharide biosynthetic process"/>
    <property type="evidence" value="ECO:0007669"/>
    <property type="project" value="InterPro"/>
</dbReference>